<gene>
    <name evidence="1" type="ORF">Ltuc_1936</name>
</gene>
<proteinExistence type="predicted"/>
<dbReference type="EMBL" id="LNZA01000001">
    <property type="protein sequence ID" value="KTD74089.1"/>
    <property type="molecule type" value="Genomic_DNA"/>
</dbReference>
<dbReference type="Proteomes" id="UP000054693">
    <property type="component" value="Unassembled WGS sequence"/>
</dbReference>
<dbReference type="PATRIC" id="fig|40335.7.peg.2060"/>
<sequence>MSKIILFIPFTVSENNFSLYMRALSWRYNSRSDRDKVPSIVMYRHPDENTEDYDDYPEAQFNFTLENLDHDTVIYILADGTGDPRHVVNVNQIYYEHFSQEPYQLPIDAVAWRMKQCGLTPQLAQNLKAINLFICDENNTNDQLAAFFARGLGKKYKEVTINYYSSTVYIPQLISRDGIDDIKKLACLHIPSHDGTIKLVKAGYAHDHKHKLETSDAFTQQETATRSDLKKSKAQSLPTFKELASIANSISIEEAFDTENTQVSSERKSQSPIITFPEDELDTGNEIDITKQEEPKRECQHATPSTAIIVREDRSIFFFFKCVDTDKKNKADLHPNVPTIELRFD</sequence>
<keyword evidence="2" id="KW-1185">Reference proteome</keyword>
<dbReference type="OrthoDB" id="5653784at2"/>
<protein>
    <submittedName>
        <fullName evidence="1">Uncharacterized protein</fullName>
    </submittedName>
</protein>
<reference evidence="1 2" key="1">
    <citation type="submission" date="2015-11" db="EMBL/GenBank/DDBJ databases">
        <title>Genomic analysis of 38 Legionella species identifies large and diverse effector repertoires.</title>
        <authorList>
            <person name="Burstein D."/>
            <person name="Amaro F."/>
            <person name="Zusman T."/>
            <person name="Lifshitz Z."/>
            <person name="Cohen O."/>
            <person name="Gilbert J.A."/>
            <person name="Pupko T."/>
            <person name="Shuman H.A."/>
            <person name="Segal G."/>
        </authorList>
    </citation>
    <scope>NUCLEOTIDE SEQUENCE [LARGE SCALE GENOMIC DNA]</scope>
    <source>
        <strain evidence="1 2">ATCC 49180</strain>
    </source>
</reference>
<dbReference type="AlphaFoldDB" id="A0A0W0ZYN3"/>
<organism evidence="1 2">
    <name type="scientific">Legionella tucsonensis</name>
    <dbReference type="NCBI Taxonomy" id="40335"/>
    <lineage>
        <taxon>Bacteria</taxon>
        <taxon>Pseudomonadati</taxon>
        <taxon>Pseudomonadota</taxon>
        <taxon>Gammaproteobacteria</taxon>
        <taxon>Legionellales</taxon>
        <taxon>Legionellaceae</taxon>
        <taxon>Legionella</taxon>
    </lineage>
</organism>
<name>A0A0W0ZYN3_9GAMM</name>
<accession>A0A0W0ZYN3</accession>
<evidence type="ECO:0000313" key="2">
    <source>
        <dbReference type="Proteomes" id="UP000054693"/>
    </source>
</evidence>
<dbReference type="RefSeq" id="WP_133138352.1">
    <property type="nucleotide sequence ID" value="NZ_CAAAIP010000007.1"/>
</dbReference>
<evidence type="ECO:0000313" key="1">
    <source>
        <dbReference type="EMBL" id="KTD74089.1"/>
    </source>
</evidence>
<comment type="caution">
    <text evidence="1">The sequence shown here is derived from an EMBL/GenBank/DDBJ whole genome shotgun (WGS) entry which is preliminary data.</text>
</comment>
<dbReference type="STRING" id="40335.Ltuc_1936"/>